<dbReference type="InterPro" id="IPR006059">
    <property type="entry name" value="SBP"/>
</dbReference>
<dbReference type="GO" id="GO:0055052">
    <property type="term" value="C:ATP-binding cassette (ABC) transporter complex, substrate-binding subunit-containing"/>
    <property type="evidence" value="ECO:0007669"/>
    <property type="project" value="TreeGrafter"/>
</dbReference>
<keyword evidence="4 5" id="KW-0732">Signal</keyword>
<dbReference type="Proteomes" id="UP000216339">
    <property type="component" value="Unassembled WGS sequence"/>
</dbReference>
<evidence type="ECO:0000256" key="2">
    <source>
        <dbReference type="ARBA" id="ARBA00022448"/>
    </source>
</evidence>
<evidence type="ECO:0000256" key="5">
    <source>
        <dbReference type="SAM" id="SignalP"/>
    </source>
</evidence>
<comment type="caution">
    <text evidence="6">The sequence shown here is derived from an EMBL/GenBank/DDBJ whole genome shotgun (WGS) entry which is preliminary data.</text>
</comment>
<dbReference type="GO" id="GO:0015768">
    <property type="term" value="P:maltose transport"/>
    <property type="evidence" value="ECO:0007669"/>
    <property type="project" value="TreeGrafter"/>
</dbReference>
<organism evidence="6 7">
    <name type="scientific">Rubrivirga marina</name>
    <dbReference type="NCBI Taxonomy" id="1196024"/>
    <lineage>
        <taxon>Bacteria</taxon>
        <taxon>Pseudomonadati</taxon>
        <taxon>Rhodothermota</taxon>
        <taxon>Rhodothermia</taxon>
        <taxon>Rhodothermales</taxon>
        <taxon>Rubricoccaceae</taxon>
        <taxon>Rubrivirga</taxon>
    </lineage>
</organism>
<dbReference type="OrthoDB" id="9766758at2"/>
<keyword evidence="3" id="KW-0762">Sugar transport</keyword>
<protein>
    <recommendedName>
        <fullName evidence="8">ABC transporter substrate-binding protein</fullName>
    </recommendedName>
</protein>
<dbReference type="GO" id="GO:0015144">
    <property type="term" value="F:carbohydrate transmembrane transporter activity"/>
    <property type="evidence" value="ECO:0007669"/>
    <property type="project" value="InterPro"/>
</dbReference>
<evidence type="ECO:0000313" key="7">
    <source>
        <dbReference type="Proteomes" id="UP000216339"/>
    </source>
</evidence>
<name>A0A271IZ89_9BACT</name>
<sequence length="414" mass="45143">MRLLLVALGFAVAVGGCAGASGPPPEGEPVVVRIWHQKDAAERQFLDDWAAAYNASQDTVRVETLYKETEELRNHYVFAAIGGKGPDLIFGPADNMGTLGITETIRPLDDLVDPAFLAGFTDDGRVTYDGHLYGLADQIGNHLTFVYNPALLPDPPATMAELAALGSTLTRDTDGDGDPDQYALVWNYTEPFFFIPFLTSFGGWVMDDAGNPTLDTPETVAAIQYVLDLRDRYGVIPREADYETAKALFRDDYAAATIDGPWSWGGYQEAGVDVQLSPLPVNEQTGLYAQPMAAAKAYSLNPAVPDWKLPTVLGVLELLTGDAIQAQMARELATIPVRTSVRESGVMQSSALLRQSLAQIEHSRPMPTEPQMRQIWDAMRGPYQLVMNGQVSAAEGARLMQEQAEKRIADTFLN</sequence>
<dbReference type="GO" id="GO:0042956">
    <property type="term" value="P:maltodextrin transmembrane transport"/>
    <property type="evidence" value="ECO:0007669"/>
    <property type="project" value="TreeGrafter"/>
</dbReference>
<feature type="signal peptide" evidence="5">
    <location>
        <begin position="1"/>
        <end position="20"/>
    </location>
</feature>
<evidence type="ECO:0000256" key="4">
    <source>
        <dbReference type="ARBA" id="ARBA00022729"/>
    </source>
</evidence>
<dbReference type="RefSeq" id="WP_095510228.1">
    <property type="nucleotide sequence ID" value="NZ_MQWD01000001.1"/>
</dbReference>
<accession>A0A271IZ89</accession>
<evidence type="ECO:0008006" key="8">
    <source>
        <dbReference type="Google" id="ProtNLM"/>
    </source>
</evidence>
<reference evidence="6 7" key="1">
    <citation type="submission" date="2016-11" db="EMBL/GenBank/DDBJ databases">
        <title>Study of marine rhodopsin-containing bacteria.</title>
        <authorList>
            <person name="Yoshizawa S."/>
            <person name="Kumagai Y."/>
            <person name="Kogure K."/>
        </authorList>
    </citation>
    <scope>NUCLEOTIDE SEQUENCE [LARGE SCALE GENOMIC DNA]</scope>
    <source>
        <strain evidence="6 7">SAORIC-28</strain>
    </source>
</reference>
<comment type="similarity">
    <text evidence="1">Belongs to the bacterial solute-binding protein 1 family.</text>
</comment>
<dbReference type="PRINTS" id="PR00181">
    <property type="entry name" value="MALTOSEBP"/>
</dbReference>
<proteinExistence type="inferred from homology"/>
<evidence type="ECO:0000256" key="1">
    <source>
        <dbReference type="ARBA" id="ARBA00008520"/>
    </source>
</evidence>
<dbReference type="PANTHER" id="PTHR30061:SF50">
    <property type="entry name" value="MALTOSE_MALTODEXTRIN-BINDING PERIPLASMIC PROTEIN"/>
    <property type="match status" value="1"/>
</dbReference>
<dbReference type="GO" id="GO:1901982">
    <property type="term" value="F:maltose binding"/>
    <property type="evidence" value="ECO:0007669"/>
    <property type="project" value="TreeGrafter"/>
</dbReference>
<dbReference type="SUPFAM" id="SSF53850">
    <property type="entry name" value="Periplasmic binding protein-like II"/>
    <property type="match status" value="1"/>
</dbReference>
<keyword evidence="2" id="KW-0813">Transport</keyword>
<dbReference type="Gene3D" id="3.40.190.10">
    <property type="entry name" value="Periplasmic binding protein-like II"/>
    <property type="match status" value="2"/>
</dbReference>
<dbReference type="Pfam" id="PF13416">
    <property type="entry name" value="SBP_bac_8"/>
    <property type="match status" value="1"/>
</dbReference>
<gene>
    <name evidence="6" type="ORF">BSZ37_09010</name>
</gene>
<dbReference type="AlphaFoldDB" id="A0A271IZ89"/>
<feature type="chain" id="PRO_5013238786" description="ABC transporter substrate-binding protein" evidence="5">
    <location>
        <begin position="21"/>
        <end position="414"/>
    </location>
</feature>
<evidence type="ECO:0000256" key="3">
    <source>
        <dbReference type="ARBA" id="ARBA00022597"/>
    </source>
</evidence>
<dbReference type="EMBL" id="MQWD01000001">
    <property type="protein sequence ID" value="PAP76571.1"/>
    <property type="molecule type" value="Genomic_DNA"/>
</dbReference>
<keyword evidence="7" id="KW-1185">Reference proteome</keyword>
<evidence type="ECO:0000313" key="6">
    <source>
        <dbReference type="EMBL" id="PAP76571.1"/>
    </source>
</evidence>
<dbReference type="PANTHER" id="PTHR30061">
    <property type="entry name" value="MALTOSE-BINDING PERIPLASMIC PROTEIN"/>
    <property type="match status" value="1"/>
</dbReference>
<dbReference type="PROSITE" id="PS51257">
    <property type="entry name" value="PROKAR_LIPOPROTEIN"/>
    <property type="match status" value="1"/>
</dbReference>
<dbReference type="InterPro" id="IPR006060">
    <property type="entry name" value="Maltose/Cyclodextrin-bd"/>
</dbReference>